<dbReference type="InterPro" id="IPR036761">
    <property type="entry name" value="TTHA0802/YceI-like_sf"/>
</dbReference>
<dbReference type="KEGG" id="tom:BWR18_09755"/>
<dbReference type="Proteomes" id="UP000186336">
    <property type="component" value="Chromosome"/>
</dbReference>
<gene>
    <name evidence="3" type="ORF">BWR18_09755</name>
</gene>
<dbReference type="SUPFAM" id="SSF101874">
    <property type="entry name" value="YceI-like"/>
    <property type="match status" value="1"/>
</dbReference>
<dbReference type="RefSeq" id="WP_076627825.1">
    <property type="nucleotide sequence ID" value="NZ_CP019312.1"/>
</dbReference>
<feature type="signal peptide" evidence="1">
    <location>
        <begin position="1"/>
        <end position="21"/>
    </location>
</feature>
<dbReference type="EMBL" id="CP019312">
    <property type="protein sequence ID" value="APX11928.1"/>
    <property type="molecule type" value="Genomic_DNA"/>
</dbReference>
<dbReference type="STRING" id="299262.BWR18_09755"/>
<organism evidence="3 4">
    <name type="scientific">Tateyamaria omphalii</name>
    <dbReference type="NCBI Taxonomy" id="299262"/>
    <lineage>
        <taxon>Bacteria</taxon>
        <taxon>Pseudomonadati</taxon>
        <taxon>Pseudomonadota</taxon>
        <taxon>Alphaproteobacteria</taxon>
        <taxon>Rhodobacterales</taxon>
        <taxon>Roseobacteraceae</taxon>
        <taxon>Tateyamaria</taxon>
    </lineage>
</organism>
<keyword evidence="1" id="KW-0732">Signal</keyword>
<dbReference type="PANTHER" id="PTHR34406">
    <property type="entry name" value="PROTEIN YCEI"/>
    <property type="match status" value="1"/>
</dbReference>
<dbReference type="SMART" id="SM00867">
    <property type="entry name" value="YceI"/>
    <property type="match status" value="1"/>
</dbReference>
<keyword evidence="4" id="KW-1185">Reference proteome</keyword>
<feature type="chain" id="PRO_5013315332" description="Lipid/polyisoprenoid-binding YceI-like domain-containing protein" evidence="1">
    <location>
        <begin position="22"/>
        <end position="195"/>
    </location>
</feature>
<accession>A0A1P8MV70</accession>
<name>A0A1P8MV70_9RHOB</name>
<feature type="domain" description="Lipid/polyisoprenoid-binding YceI-like" evidence="2">
    <location>
        <begin position="25"/>
        <end position="194"/>
    </location>
</feature>
<dbReference type="Pfam" id="PF04264">
    <property type="entry name" value="YceI"/>
    <property type="match status" value="1"/>
</dbReference>
<dbReference type="InterPro" id="IPR007372">
    <property type="entry name" value="Lipid/polyisoprenoid-bd_YceI"/>
</dbReference>
<evidence type="ECO:0000313" key="3">
    <source>
        <dbReference type="EMBL" id="APX11928.1"/>
    </source>
</evidence>
<sequence>MHRRHLLLCALATLAPRTTLAGPRPYRLGGGGATITYTFMLNGAPVKGTVPISQADLQVDPDNLAASTAVVRADVRRARTGLIFATEALKSASVLDAATHPTAQFRSTRVRLGPGGRISDGATLDGDLTLRGVTRNVRFDAGLFRARGSAAEDFSRLTVMLKGRVDRRDFGASGYPDLVDNNVGIDITAEISAAG</sequence>
<protein>
    <recommendedName>
        <fullName evidence="2">Lipid/polyisoprenoid-binding YceI-like domain-containing protein</fullName>
    </recommendedName>
</protein>
<evidence type="ECO:0000313" key="4">
    <source>
        <dbReference type="Proteomes" id="UP000186336"/>
    </source>
</evidence>
<dbReference type="PANTHER" id="PTHR34406:SF1">
    <property type="entry name" value="PROTEIN YCEI"/>
    <property type="match status" value="1"/>
</dbReference>
<dbReference type="Gene3D" id="2.40.128.110">
    <property type="entry name" value="Lipid/polyisoprenoid-binding, YceI-like"/>
    <property type="match status" value="1"/>
</dbReference>
<evidence type="ECO:0000259" key="2">
    <source>
        <dbReference type="SMART" id="SM00867"/>
    </source>
</evidence>
<proteinExistence type="predicted"/>
<reference evidence="3 4" key="1">
    <citation type="submission" date="2017-01" db="EMBL/GenBank/DDBJ databases">
        <title>Complete genome of Tateyamaria omphalii DOK1-4 isolated from seawater in Dokdo.</title>
        <authorList>
            <person name="Kim J.H."/>
            <person name="Chi W.-J."/>
        </authorList>
    </citation>
    <scope>NUCLEOTIDE SEQUENCE [LARGE SCALE GENOMIC DNA]</scope>
    <source>
        <strain evidence="3 4">DOK1-4</strain>
    </source>
</reference>
<dbReference type="AlphaFoldDB" id="A0A1P8MV70"/>
<evidence type="ECO:0000256" key="1">
    <source>
        <dbReference type="SAM" id="SignalP"/>
    </source>
</evidence>